<reference evidence="2" key="1">
    <citation type="submission" date="2020-08" db="EMBL/GenBank/DDBJ databases">
        <title>Multicomponent nature underlies the extraordinary mechanical properties of spider dragline silk.</title>
        <authorList>
            <person name="Kono N."/>
            <person name="Nakamura H."/>
            <person name="Mori M."/>
            <person name="Yoshida Y."/>
            <person name="Ohtoshi R."/>
            <person name="Malay A.D."/>
            <person name="Moran D.A.P."/>
            <person name="Tomita M."/>
            <person name="Numata K."/>
            <person name="Arakawa K."/>
        </authorList>
    </citation>
    <scope>NUCLEOTIDE SEQUENCE</scope>
</reference>
<evidence type="ECO:0000313" key="3">
    <source>
        <dbReference type="Proteomes" id="UP000887013"/>
    </source>
</evidence>
<feature type="compositionally biased region" description="Basic and acidic residues" evidence="1">
    <location>
        <begin position="25"/>
        <end position="43"/>
    </location>
</feature>
<protein>
    <submittedName>
        <fullName evidence="2">Uncharacterized protein</fullName>
    </submittedName>
</protein>
<proteinExistence type="predicted"/>
<accession>A0A8X6MYU5</accession>
<comment type="caution">
    <text evidence="2">The sequence shown here is derived from an EMBL/GenBank/DDBJ whole genome shotgun (WGS) entry which is preliminary data.</text>
</comment>
<dbReference type="Proteomes" id="UP000887013">
    <property type="component" value="Unassembled WGS sequence"/>
</dbReference>
<dbReference type="AlphaFoldDB" id="A0A8X6MYU5"/>
<dbReference type="EMBL" id="BMAW01098500">
    <property type="protein sequence ID" value="GFS85134.1"/>
    <property type="molecule type" value="Genomic_DNA"/>
</dbReference>
<organism evidence="2 3">
    <name type="scientific">Nephila pilipes</name>
    <name type="common">Giant wood spider</name>
    <name type="synonym">Nephila maculata</name>
    <dbReference type="NCBI Taxonomy" id="299642"/>
    <lineage>
        <taxon>Eukaryota</taxon>
        <taxon>Metazoa</taxon>
        <taxon>Ecdysozoa</taxon>
        <taxon>Arthropoda</taxon>
        <taxon>Chelicerata</taxon>
        <taxon>Arachnida</taxon>
        <taxon>Araneae</taxon>
        <taxon>Araneomorphae</taxon>
        <taxon>Entelegynae</taxon>
        <taxon>Araneoidea</taxon>
        <taxon>Nephilidae</taxon>
        <taxon>Nephila</taxon>
    </lineage>
</organism>
<keyword evidence="3" id="KW-1185">Reference proteome</keyword>
<evidence type="ECO:0000313" key="2">
    <source>
        <dbReference type="EMBL" id="GFS85134.1"/>
    </source>
</evidence>
<feature type="region of interest" description="Disordered" evidence="1">
    <location>
        <begin position="1"/>
        <end position="73"/>
    </location>
</feature>
<sequence length="73" mass="7688">MGSVEYGSGEATDSPKNGSNIGDWAKGDMGRGEETEFGDKGPREWSSSPSNLMVSCPTLAKKGTQKKMGECAE</sequence>
<name>A0A8X6MYU5_NEPPI</name>
<evidence type="ECO:0000256" key="1">
    <source>
        <dbReference type="SAM" id="MobiDB-lite"/>
    </source>
</evidence>
<gene>
    <name evidence="2" type="ORF">NPIL_554821</name>
</gene>